<protein>
    <submittedName>
        <fullName evidence="2">Uncharacterized protein</fullName>
    </submittedName>
</protein>
<dbReference type="AlphaFoldDB" id="A0A1I7WDB5"/>
<accession>A0A1I7WDB5</accession>
<organism evidence="1 2">
    <name type="scientific">Heterorhabditis bacteriophora</name>
    <name type="common">Entomopathogenic nematode worm</name>
    <dbReference type="NCBI Taxonomy" id="37862"/>
    <lineage>
        <taxon>Eukaryota</taxon>
        <taxon>Metazoa</taxon>
        <taxon>Ecdysozoa</taxon>
        <taxon>Nematoda</taxon>
        <taxon>Chromadorea</taxon>
        <taxon>Rhabditida</taxon>
        <taxon>Rhabditina</taxon>
        <taxon>Rhabditomorpha</taxon>
        <taxon>Strongyloidea</taxon>
        <taxon>Heterorhabditidae</taxon>
        <taxon>Heterorhabditis</taxon>
    </lineage>
</organism>
<keyword evidence="1" id="KW-1185">Reference proteome</keyword>
<evidence type="ECO:0000313" key="2">
    <source>
        <dbReference type="WBParaSite" id="Hba_02714"/>
    </source>
</evidence>
<sequence length="72" mass="8755">MCNLFWTVTKHRTLPYQDNIINFTKESLYPKYPKDKTDKNIKNNKKTTKKLSIFKISLKEKILIKKIFLEEY</sequence>
<dbReference type="WBParaSite" id="Hba_02714">
    <property type="protein sequence ID" value="Hba_02714"/>
    <property type="gene ID" value="Hba_02714"/>
</dbReference>
<dbReference type="Proteomes" id="UP000095283">
    <property type="component" value="Unplaced"/>
</dbReference>
<name>A0A1I7WDB5_HETBA</name>
<evidence type="ECO:0000313" key="1">
    <source>
        <dbReference type="Proteomes" id="UP000095283"/>
    </source>
</evidence>
<reference evidence="2" key="1">
    <citation type="submission" date="2016-11" db="UniProtKB">
        <authorList>
            <consortium name="WormBaseParasite"/>
        </authorList>
    </citation>
    <scope>IDENTIFICATION</scope>
</reference>
<proteinExistence type="predicted"/>